<dbReference type="Gene3D" id="3.40.50.10490">
    <property type="entry name" value="Glucose-6-phosphate isomerase like protein, domain 1"/>
    <property type="match status" value="1"/>
</dbReference>
<dbReference type="GO" id="GO:0003700">
    <property type="term" value="F:DNA-binding transcription factor activity"/>
    <property type="evidence" value="ECO:0007669"/>
    <property type="project" value="InterPro"/>
</dbReference>
<evidence type="ECO:0000256" key="1">
    <source>
        <dbReference type="ARBA" id="ARBA00023015"/>
    </source>
</evidence>
<dbReference type="InterPro" id="IPR001347">
    <property type="entry name" value="SIS_dom"/>
</dbReference>
<evidence type="ECO:0000259" key="4">
    <source>
        <dbReference type="PROSITE" id="PS51071"/>
    </source>
</evidence>
<dbReference type="GO" id="GO:0097367">
    <property type="term" value="F:carbohydrate derivative binding"/>
    <property type="evidence" value="ECO:0007669"/>
    <property type="project" value="InterPro"/>
</dbReference>
<name>A0A940T5H7_9MICO</name>
<feature type="domain" description="SIS" evidence="5">
    <location>
        <begin position="136"/>
        <end position="274"/>
    </location>
</feature>
<accession>A0A940T5H7</accession>
<proteinExistence type="predicted"/>
<dbReference type="InterPro" id="IPR009057">
    <property type="entry name" value="Homeodomain-like_sf"/>
</dbReference>
<dbReference type="CDD" id="cd05013">
    <property type="entry name" value="SIS_RpiR"/>
    <property type="match status" value="1"/>
</dbReference>
<dbReference type="SUPFAM" id="SSF53697">
    <property type="entry name" value="SIS domain"/>
    <property type="match status" value="1"/>
</dbReference>
<sequence length="287" mass="31691">MTHDPLRPENRTLAEALNMSFDVMSPAERKVARALIAEYPVAGLEPVAKLAERANVSAPTVLRMLARVGIQSYPHMQELLREEISERTTSPIDQYESHAGARGSADHHLITTANEVFVRGLNSSSASVPASEFDHIIELLADPKRRIWAVGGRYSGLLAEYLTLHLRLLRPDVRFVGRAESDKSLALLDMGGRDVLIAFDYRRYQDTTVEFVERAKQQRVTTVLLTDPWLSPAAKHADYLISSAVEAPSPFDSLVPSLALVETLIAGVVARLGAEPVGRIQAFDAWE</sequence>
<feature type="domain" description="HTH rpiR-type" evidence="4">
    <location>
        <begin position="11"/>
        <end position="87"/>
    </location>
</feature>
<dbReference type="PANTHER" id="PTHR30514:SF18">
    <property type="entry name" value="RPIR-FAMILY TRANSCRIPTIONAL REGULATOR"/>
    <property type="match status" value="1"/>
</dbReference>
<gene>
    <name evidence="6" type="ORF">JOF28_001243</name>
</gene>
<organism evidence="6 7">
    <name type="scientific">Leucobacter exalbidus</name>
    <dbReference type="NCBI Taxonomy" id="662960"/>
    <lineage>
        <taxon>Bacteria</taxon>
        <taxon>Bacillati</taxon>
        <taxon>Actinomycetota</taxon>
        <taxon>Actinomycetes</taxon>
        <taxon>Micrococcales</taxon>
        <taxon>Microbacteriaceae</taxon>
        <taxon>Leucobacter</taxon>
    </lineage>
</organism>
<dbReference type="Pfam" id="PF01380">
    <property type="entry name" value="SIS"/>
    <property type="match status" value="1"/>
</dbReference>
<dbReference type="GO" id="GO:1901135">
    <property type="term" value="P:carbohydrate derivative metabolic process"/>
    <property type="evidence" value="ECO:0007669"/>
    <property type="project" value="InterPro"/>
</dbReference>
<comment type="caution">
    <text evidence="6">The sequence shown here is derived from an EMBL/GenBank/DDBJ whole genome shotgun (WGS) entry which is preliminary data.</text>
</comment>
<dbReference type="AlphaFoldDB" id="A0A940T5H7"/>
<evidence type="ECO:0000313" key="7">
    <source>
        <dbReference type="Proteomes" id="UP000675163"/>
    </source>
</evidence>
<keyword evidence="3" id="KW-0804">Transcription</keyword>
<dbReference type="InterPro" id="IPR046348">
    <property type="entry name" value="SIS_dom_sf"/>
</dbReference>
<dbReference type="Gene3D" id="1.10.10.10">
    <property type="entry name" value="Winged helix-like DNA-binding domain superfamily/Winged helix DNA-binding domain"/>
    <property type="match status" value="1"/>
</dbReference>
<dbReference type="InterPro" id="IPR035472">
    <property type="entry name" value="RpiR-like_SIS"/>
</dbReference>
<dbReference type="PROSITE" id="PS51464">
    <property type="entry name" value="SIS"/>
    <property type="match status" value="1"/>
</dbReference>
<dbReference type="GO" id="GO:0003677">
    <property type="term" value="F:DNA binding"/>
    <property type="evidence" value="ECO:0007669"/>
    <property type="project" value="UniProtKB-KW"/>
</dbReference>
<evidence type="ECO:0000313" key="6">
    <source>
        <dbReference type="EMBL" id="MBP1326011.1"/>
    </source>
</evidence>
<keyword evidence="2 6" id="KW-0238">DNA-binding</keyword>
<dbReference type="Proteomes" id="UP000675163">
    <property type="component" value="Unassembled WGS sequence"/>
</dbReference>
<dbReference type="PANTHER" id="PTHR30514">
    <property type="entry name" value="GLUCOKINASE"/>
    <property type="match status" value="1"/>
</dbReference>
<dbReference type="InterPro" id="IPR000281">
    <property type="entry name" value="HTH_RpiR"/>
</dbReference>
<dbReference type="RefSeq" id="WP_209704990.1">
    <property type="nucleotide sequence ID" value="NZ_JAFIDA010000001.1"/>
</dbReference>
<evidence type="ECO:0000256" key="3">
    <source>
        <dbReference type="ARBA" id="ARBA00023163"/>
    </source>
</evidence>
<dbReference type="InterPro" id="IPR036388">
    <property type="entry name" value="WH-like_DNA-bd_sf"/>
</dbReference>
<evidence type="ECO:0000256" key="2">
    <source>
        <dbReference type="ARBA" id="ARBA00023125"/>
    </source>
</evidence>
<dbReference type="PROSITE" id="PS51071">
    <property type="entry name" value="HTH_RPIR"/>
    <property type="match status" value="1"/>
</dbReference>
<evidence type="ECO:0000259" key="5">
    <source>
        <dbReference type="PROSITE" id="PS51464"/>
    </source>
</evidence>
<dbReference type="SUPFAM" id="SSF46689">
    <property type="entry name" value="Homeodomain-like"/>
    <property type="match status" value="1"/>
</dbReference>
<keyword evidence="7" id="KW-1185">Reference proteome</keyword>
<keyword evidence="1" id="KW-0805">Transcription regulation</keyword>
<dbReference type="InterPro" id="IPR047640">
    <property type="entry name" value="RpiR-like"/>
</dbReference>
<reference evidence="6" key="1">
    <citation type="submission" date="2021-02" db="EMBL/GenBank/DDBJ databases">
        <title>Sequencing the genomes of 1000 actinobacteria strains.</title>
        <authorList>
            <person name="Klenk H.-P."/>
        </authorList>
    </citation>
    <scope>NUCLEOTIDE SEQUENCE</scope>
    <source>
        <strain evidence="6">DSM 22850</strain>
    </source>
</reference>
<dbReference type="EMBL" id="JAFIDA010000001">
    <property type="protein sequence ID" value="MBP1326011.1"/>
    <property type="molecule type" value="Genomic_DNA"/>
</dbReference>
<protein>
    <submittedName>
        <fullName evidence="6">DNA-binding MurR/RpiR family transcriptional regulator</fullName>
    </submittedName>
</protein>